<accession>A0A1R4EHH4</accession>
<sequence>MTLYILAAIVVCIILGYVTKINIGLFAIAFSYLIGCFGMGMQANEVIELWPLKIFFVIFAVTLFYNFPLANGALEKLTSHLIYKCRHFPSLLPLVIYLVSTIISGLGAGYYTVIATMAPMVLSLCKRTHLSIVIATLSINYGALAGANFVTSQSGVIFRELMRGSGVANDNTFTYALGVFVVTFLMPVVLLGIYSFVNTNEINTQDQVVTKPEPLDTQQRQSITLIFIMVAVILVFPILNLLMPETPALQFLNHRIDIGFIATIFVLISLVLKLGDERAVIALIPWNTLIMICGMGMLISLGVEIGVVYQLTEWLSTNVPIWIIPILIFVISAIMSIFASTLGVVAPTLFPIVPPLAIASGWSPLLLFICIVLGAQSSSLSPFSSGGSLILGASQVAVDTKKLFNTLLLQAVPIGVGAGIIAVIAIQLIL</sequence>
<proteinExistence type="predicted"/>
<dbReference type="RefSeq" id="WP_077449349.1">
    <property type="nucleotide sequence ID" value="NZ_FUGD01000116.1"/>
</dbReference>
<protein>
    <recommendedName>
        <fullName evidence="2">Dicarboxylate carrier MatC N-terminal domain-containing protein</fullName>
    </recommendedName>
</protein>
<keyword evidence="1" id="KW-0472">Membrane</keyword>
<dbReference type="OrthoDB" id="5353763at2"/>
<reference evidence="4" key="1">
    <citation type="submission" date="2017-02" db="EMBL/GenBank/DDBJ databases">
        <authorList>
            <person name="Mornico D."/>
        </authorList>
    </citation>
    <scope>NUCLEOTIDE SEQUENCE [LARGE SCALE GENOMIC DNA]</scope>
</reference>
<dbReference type="AlphaFoldDB" id="A0A1R4EHH4"/>
<keyword evidence="4" id="KW-1185">Reference proteome</keyword>
<feature type="transmembrane region" description="Helical" evidence="1">
    <location>
        <begin position="172"/>
        <end position="197"/>
    </location>
</feature>
<dbReference type="Pfam" id="PF07158">
    <property type="entry name" value="MatC_N"/>
    <property type="match status" value="1"/>
</dbReference>
<feature type="transmembrane region" description="Helical" evidence="1">
    <location>
        <begin position="352"/>
        <end position="375"/>
    </location>
</feature>
<feature type="transmembrane region" description="Helical" evidence="1">
    <location>
        <begin position="407"/>
        <end position="429"/>
    </location>
</feature>
<keyword evidence="1" id="KW-1133">Transmembrane helix</keyword>
<evidence type="ECO:0000313" key="3">
    <source>
        <dbReference type="EMBL" id="SJM37981.1"/>
    </source>
</evidence>
<dbReference type="EMBL" id="FUGD01000116">
    <property type="protein sequence ID" value="SJM37981.1"/>
    <property type="molecule type" value="Genomic_DNA"/>
</dbReference>
<feature type="transmembrane region" description="Helical" evidence="1">
    <location>
        <begin position="54"/>
        <end position="74"/>
    </location>
</feature>
<feature type="transmembrane region" description="Helical" evidence="1">
    <location>
        <begin position="321"/>
        <end position="346"/>
    </location>
</feature>
<gene>
    <name evidence="3" type="ORF">A1019T_01966</name>
</gene>
<evidence type="ECO:0000313" key="4">
    <source>
        <dbReference type="Proteomes" id="UP000188169"/>
    </source>
</evidence>
<dbReference type="STRING" id="1945520.A1019T_01966"/>
<feature type="transmembrane region" description="Helical" evidence="1">
    <location>
        <begin position="94"/>
        <end position="118"/>
    </location>
</feature>
<feature type="transmembrane region" description="Helical" evidence="1">
    <location>
        <begin position="7"/>
        <end position="34"/>
    </location>
</feature>
<feature type="transmembrane region" description="Helical" evidence="1">
    <location>
        <begin position="284"/>
        <end position="309"/>
    </location>
</feature>
<keyword evidence="1" id="KW-0812">Transmembrane</keyword>
<evidence type="ECO:0000256" key="1">
    <source>
        <dbReference type="SAM" id="Phobius"/>
    </source>
</evidence>
<evidence type="ECO:0000259" key="2">
    <source>
        <dbReference type="Pfam" id="PF07158"/>
    </source>
</evidence>
<feature type="transmembrane region" description="Helical" evidence="1">
    <location>
        <begin position="130"/>
        <end position="151"/>
    </location>
</feature>
<organism evidence="3 4">
    <name type="scientific">Psychrobacter pasteurii</name>
    <dbReference type="NCBI Taxonomy" id="1945520"/>
    <lineage>
        <taxon>Bacteria</taxon>
        <taxon>Pseudomonadati</taxon>
        <taxon>Pseudomonadota</taxon>
        <taxon>Gammaproteobacteria</taxon>
        <taxon>Moraxellales</taxon>
        <taxon>Moraxellaceae</taxon>
        <taxon>Psychrobacter</taxon>
    </lineage>
</organism>
<name>A0A1R4EHH4_9GAMM</name>
<feature type="transmembrane region" description="Helical" evidence="1">
    <location>
        <begin position="223"/>
        <end position="243"/>
    </location>
</feature>
<feature type="transmembrane region" description="Helical" evidence="1">
    <location>
        <begin position="255"/>
        <end position="272"/>
    </location>
</feature>
<feature type="domain" description="Dicarboxylate carrier MatC N-terminal" evidence="2">
    <location>
        <begin position="3"/>
        <end position="147"/>
    </location>
</feature>
<dbReference type="Proteomes" id="UP000188169">
    <property type="component" value="Unassembled WGS sequence"/>
</dbReference>
<dbReference type="InterPro" id="IPR009827">
    <property type="entry name" value="MatC_N"/>
</dbReference>